<name>A0A975BT43_9BACT</name>
<accession>A0A975BT43</accession>
<dbReference type="AlphaFoldDB" id="A0A975BT43"/>
<evidence type="ECO:0000313" key="2">
    <source>
        <dbReference type="Proteomes" id="UP000663722"/>
    </source>
</evidence>
<dbReference type="KEGG" id="dmm:dnm_072660"/>
<organism evidence="1 2">
    <name type="scientific">Desulfonema magnum</name>
    <dbReference type="NCBI Taxonomy" id="45655"/>
    <lineage>
        <taxon>Bacteria</taxon>
        <taxon>Pseudomonadati</taxon>
        <taxon>Thermodesulfobacteriota</taxon>
        <taxon>Desulfobacteria</taxon>
        <taxon>Desulfobacterales</taxon>
        <taxon>Desulfococcaceae</taxon>
        <taxon>Desulfonema</taxon>
    </lineage>
</organism>
<sequence length="45" mass="5201">MSGIGQMLFRQRQQMFSRPGSFSLTLKAISSKLMKIKTLSIFIRH</sequence>
<reference evidence="1" key="1">
    <citation type="journal article" date="2021" name="Microb. Physiol.">
        <title>Proteogenomic Insights into the Physiology of Marine, Sulfate-Reducing, Filamentous Desulfonema limicola and Desulfonema magnum.</title>
        <authorList>
            <person name="Schnaars V."/>
            <person name="Wohlbrand L."/>
            <person name="Scheve S."/>
            <person name="Hinrichs C."/>
            <person name="Reinhardt R."/>
            <person name="Rabus R."/>
        </authorList>
    </citation>
    <scope>NUCLEOTIDE SEQUENCE</scope>
    <source>
        <strain evidence="1">4be13</strain>
    </source>
</reference>
<evidence type="ECO:0000313" key="1">
    <source>
        <dbReference type="EMBL" id="QTA91201.1"/>
    </source>
</evidence>
<proteinExistence type="predicted"/>
<dbReference type="Proteomes" id="UP000663722">
    <property type="component" value="Chromosome"/>
</dbReference>
<protein>
    <submittedName>
        <fullName evidence="1">Uncharacterized protein</fullName>
    </submittedName>
</protein>
<gene>
    <name evidence="1" type="ORF">dnm_072660</name>
</gene>
<dbReference type="EMBL" id="CP061800">
    <property type="protein sequence ID" value="QTA91201.1"/>
    <property type="molecule type" value="Genomic_DNA"/>
</dbReference>
<keyword evidence="2" id="KW-1185">Reference proteome</keyword>